<feature type="compositionally biased region" description="Polar residues" evidence="1">
    <location>
        <begin position="18"/>
        <end position="48"/>
    </location>
</feature>
<feature type="compositionally biased region" description="Basic residues" evidence="1">
    <location>
        <begin position="89"/>
        <end position="102"/>
    </location>
</feature>
<feature type="compositionally biased region" description="Basic and acidic residues" evidence="1">
    <location>
        <begin position="75"/>
        <end position="88"/>
    </location>
</feature>
<dbReference type="EMBL" id="HBIX01002644">
    <property type="protein sequence ID" value="CAE0709272.1"/>
    <property type="molecule type" value="Transcribed_RNA"/>
</dbReference>
<dbReference type="CDD" id="cd15489">
    <property type="entry name" value="PHD_SF"/>
    <property type="match status" value="1"/>
</dbReference>
<reference evidence="2" key="1">
    <citation type="submission" date="2021-01" db="EMBL/GenBank/DDBJ databases">
        <authorList>
            <person name="Corre E."/>
            <person name="Pelletier E."/>
            <person name="Niang G."/>
            <person name="Scheremetjew M."/>
            <person name="Finn R."/>
            <person name="Kale V."/>
            <person name="Holt S."/>
            <person name="Cochrane G."/>
            <person name="Meng A."/>
            <person name="Brown T."/>
            <person name="Cohen L."/>
        </authorList>
    </citation>
    <scope>NUCLEOTIDE SEQUENCE</scope>
    <source>
        <strain evidence="2">10249 10 AB</strain>
    </source>
</reference>
<feature type="compositionally biased region" description="Basic and acidic residues" evidence="1">
    <location>
        <begin position="49"/>
        <end position="59"/>
    </location>
</feature>
<protein>
    <submittedName>
        <fullName evidence="2">Uncharacterized protein</fullName>
    </submittedName>
</protein>
<evidence type="ECO:0000256" key="1">
    <source>
        <dbReference type="SAM" id="MobiDB-lite"/>
    </source>
</evidence>
<feature type="compositionally biased region" description="Polar residues" evidence="1">
    <location>
        <begin position="1"/>
        <end position="10"/>
    </location>
</feature>
<dbReference type="AlphaFoldDB" id="A0A7S4ABE3"/>
<proteinExistence type="predicted"/>
<evidence type="ECO:0000313" key="2">
    <source>
        <dbReference type="EMBL" id="CAE0709272.1"/>
    </source>
</evidence>
<accession>A0A7S4ABE3</accession>
<gene>
    <name evidence="2" type="ORF">PAUS00366_LOCUS1992</name>
</gene>
<organism evidence="2">
    <name type="scientific">Pseudo-nitzschia australis</name>
    <dbReference type="NCBI Taxonomy" id="44445"/>
    <lineage>
        <taxon>Eukaryota</taxon>
        <taxon>Sar</taxon>
        <taxon>Stramenopiles</taxon>
        <taxon>Ochrophyta</taxon>
        <taxon>Bacillariophyta</taxon>
        <taxon>Bacillariophyceae</taxon>
        <taxon>Bacillariophycidae</taxon>
        <taxon>Bacillariales</taxon>
        <taxon>Bacillariaceae</taxon>
        <taxon>Pseudo-nitzschia</taxon>
    </lineage>
</organism>
<feature type="region of interest" description="Disordered" evidence="1">
    <location>
        <begin position="1"/>
        <end position="131"/>
    </location>
</feature>
<sequence>MNEEPTSTASGDGRFNDETQSTRSSNAINDMVSSGETSTISENGNNECGETHGGQEADRINNISSGGNVTVTTKQNKDASTKEVEIRNSNRKPRNHFTRSRIQKSSNSQKINSEEEEPKSNVRLGKTKRSKVKPNLSIDTCATIMAELDSRSYHQSLMQDANAIVQQILQPMSLPWTHKVIPPPRNIPFDIDDMIDVLTADDGSHTPFMNGNFGFGQYETGSLKSSESAILFANSSENYRAAARRSADPGIIQLSTMVLPTTLQSYHTEDISVIRSSPPTSVDADAYLNDDHFIKGETSLRCFEAMQALKKQKIEQARSCVASYEISVKVNSSSSRSSIFTRTGTPELQPYDILEATLPAEVENGRKMRKTKAKIEAEKLGSYDIRHGIPNSQSCKSAKTPVGRTRLVWTSKTPSDQPQRVSFTSLVDGKKLENGAQKRPRNIQVRIKVDGQICGVSKGAGHEEQQGHKENNAGMSLQATLECDQLVQSLLDGKPDKIKGPNFLPPTIECVPDSAGTIHVVCTSPGTFSSSSVRKMLMPAGQRPVPWCTVCWRSTEGGLEVKKCIGCGLLAHIQCCLEPGESRIRSTPTDSGEKEEWKCDVCCYRDNQVRICGAKNASHNKTTTKKSKLPSKYTDLKFESLQTKSQNVDHSKVVDDEIQCAICLLSGGAMSRVYVEDEIFWVHEICRIWTGSNIKVSANLNENQSCALCGANSDLPACFRPRKDNPGEQTSQKIYSTRCVVKCAAVGCHISAHPMCALASSLTSQSMNESNHNKSENKPQNLSRIEKAKKRDTELCSQYTLTFASVRGKNSGVKTTVPIFFCGIHNPAREKSFYGFYPGGKMMDINETLKVPSWKE</sequence>
<feature type="compositionally biased region" description="Polar residues" evidence="1">
    <location>
        <begin position="61"/>
        <end position="74"/>
    </location>
</feature>
<name>A0A7S4ABE3_9STRA</name>